<protein>
    <submittedName>
        <fullName evidence="1">Uncharacterized protein</fullName>
    </submittedName>
</protein>
<evidence type="ECO:0000313" key="1">
    <source>
        <dbReference type="EMBL" id="KAH0854426.1"/>
    </source>
</evidence>
<organism evidence="1 2">
    <name type="scientific">Brassica napus</name>
    <name type="common">Rape</name>
    <dbReference type="NCBI Taxonomy" id="3708"/>
    <lineage>
        <taxon>Eukaryota</taxon>
        <taxon>Viridiplantae</taxon>
        <taxon>Streptophyta</taxon>
        <taxon>Embryophyta</taxon>
        <taxon>Tracheophyta</taxon>
        <taxon>Spermatophyta</taxon>
        <taxon>Magnoliopsida</taxon>
        <taxon>eudicotyledons</taxon>
        <taxon>Gunneridae</taxon>
        <taxon>Pentapetalae</taxon>
        <taxon>rosids</taxon>
        <taxon>malvids</taxon>
        <taxon>Brassicales</taxon>
        <taxon>Brassicaceae</taxon>
        <taxon>Brassiceae</taxon>
        <taxon>Brassica</taxon>
    </lineage>
</organism>
<sequence>MYLSRHRALMNVFDKAPILDKEAFVTVILEDDHLFDISSTSVSLARSTDYTISSLDETFEYMISIFFGSLVGCEY</sequence>
<dbReference type="Proteomes" id="UP000824890">
    <property type="component" value="Unassembled WGS sequence"/>
</dbReference>
<accession>A0ABQ7XH35</accession>
<dbReference type="EMBL" id="JAGKQM010000425">
    <property type="protein sequence ID" value="KAH0854426.1"/>
    <property type="molecule type" value="Genomic_DNA"/>
</dbReference>
<name>A0ABQ7XH35_BRANA</name>
<proteinExistence type="predicted"/>
<keyword evidence="2" id="KW-1185">Reference proteome</keyword>
<gene>
    <name evidence="1" type="ORF">HID58_069251</name>
</gene>
<reference evidence="1 2" key="1">
    <citation type="submission" date="2021-05" db="EMBL/GenBank/DDBJ databases">
        <title>Genome Assembly of Synthetic Allotetraploid Brassica napus Reveals Homoeologous Exchanges between Subgenomes.</title>
        <authorList>
            <person name="Davis J.T."/>
        </authorList>
    </citation>
    <scope>NUCLEOTIDE SEQUENCE [LARGE SCALE GENOMIC DNA]</scope>
    <source>
        <strain evidence="2">cv. Da-Ae</strain>
        <tissue evidence="1">Seedling</tissue>
    </source>
</reference>
<comment type="caution">
    <text evidence="1">The sequence shown here is derived from an EMBL/GenBank/DDBJ whole genome shotgun (WGS) entry which is preliminary data.</text>
</comment>
<evidence type="ECO:0000313" key="2">
    <source>
        <dbReference type="Proteomes" id="UP000824890"/>
    </source>
</evidence>